<keyword evidence="4" id="KW-1185">Reference proteome</keyword>
<proteinExistence type="predicted"/>
<dbReference type="InterPro" id="IPR044063">
    <property type="entry name" value="ZF_RING_GID"/>
</dbReference>
<dbReference type="PANTHER" id="PTHR12170:SF3">
    <property type="entry name" value="GH10162P"/>
    <property type="match status" value="1"/>
</dbReference>
<evidence type="ECO:0000259" key="2">
    <source>
        <dbReference type="PROSITE" id="PS51867"/>
    </source>
</evidence>
<reference evidence="3 4" key="1">
    <citation type="submission" date="2018-10" db="EMBL/GenBank/DDBJ databases">
        <title>Draft genome sequence of the microsporidian Tubulinosema ratisbonensis.</title>
        <authorList>
            <person name="Polonais V."/>
            <person name="Peyretaillade E."/>
            <person name="Niehus S."/>
            <person name="Wawrzyniak I."/>
            <person name="Franchet A."/>
            <person name="Gaspin C."/>
            <person name="Reichstadt M."/>
            <person name="Belser C."/>
            <person name="Labadie K."/>
            <person name="Delbac F."/>
            <person name="Ferrandon D."/>
        </authorList>
    </citation>
    <scope>NUCLEOTIDE SEQUENCE [LARGE SCALE GENOMIC DNA]</scope>
    <source>
        <strain evidence="3 4">Franzen</strain>
    </source>
</reference>
<protein>
    <submittedName>
        <fullName evidence="3">Protein RMD5 like protein</fullName>
    </submittedName>
</protein>
<dbReference type="SUPFAM" id="SSF57850">
    <property type="entry name" value="RING/U-box"/>
    <property type="match status" value="1"/>
</dbReference>
<dbReference type="PANTHER" id="PTHR12170">
    <property type="entry name" value="MACROPHAGE ERYTHROBLAST ATTACHER-RELATED"/>
    <property type="match status" value="1"/>
</dbReference>
<evidence type="ECO:0000256" key="1">
    <source>
        <dbReference type="PROSITE-ProRule" id="PRU01215"/>
    </source>
</evidence>
<dbReference type="GO" id="GO:0005634">
    <property type="term" value="C:nucleus"/>
    <property type="evidence" value="ECO:0007669"/>
    <property type="project" value="TreeGrafter"/>
</dbReference>
<comment type="caution">
    <text evidence="3">The sequence shown here is derived from an EMBL/GenBank/DDBJ whole genome shotgun (WGS) entry which is preliminary data.</text>
</comment>
<feature type="zinc finger region" description="RING-Gid-type" evidence="1">
    <location>
        <begin position="262"/>
        <end position="306"/>
    </location>
</feature>
<name>A0A437AIA3_9MICR</name>
<dbReference type="VEuPathDB" id="MicrosporidiaDB:TUBRATIS_27830"/>
<keyword evidence="1" id="KW-0862">Zinc</keyword>
<dbReference type="GO" id="GO:0034657">
    <property type="term" value="C:GID complex"/>
    <property type="evidence" value="ECO:0007669"/>
    <property type="project" value="TreeGrafter"/>
</dbReference>
<dbReference type="Proteomes" id="UP000282876">
    <property type="component" value="Unassembled WGS sequence"/>
</dbReference>
<feature type="domain" description="RING-Gid-type" evidence="2">
    <location>
        <begin position="262"/>
        <end position="306"/>
    </location>
</feature>
<evidence type="ECO:0000313" key="4">
    <source>
        <dbReference type="Proteomes" id="UP000282876"/>
    </source>
</evidence>
<keyword evidence="1" id="KW-0863">Zinc-finger</keyword>
<dbReference type="EMBL" id="RCSS01000776">
    <property type="protein sequence ID" value="RVD90786.1"/>
    <property type="molecule type" value="Genomic_DNA"/>
</dbReference>
<dbReference type="InterPro" id="IPR045098">
    <property type="entry name" value="Fyv10_fam"/>
</dbReference>
<dbReference type="GO" id="GO:0061630">
    <property type="term" value="F:ubiquitin protein ligase activity"/>
    <property type="evidence" value="ECO:0007669"/>
    <property type="project" value="InterPro"/>
</dbReference>
<gene>
    <name evidence="3" type="ORF">TUBRATIS_27830</name>
</gene>
<dbReference type="PROSITE" id="PS51867">
    <property type="entry name" value="ZF_RING_GID"/>
    <property type="match status" value="1"/>
</dbReference>
<dbReference type="GO" id="GO:0043161">
    <property type="term" value="P:proteasome-mediated ubiquitin-dependent protein catabolic process"/>
    <property type="evidence" value="ECO:0007669"/>
    <property type="project" value="InterPro"/>
</dbReference>
<dbReference type="GO" id="GO:0008270">
    <property type="term" value="F:zinc ion binding"/>
    <property type="evidence" value="ECO:0007669"/>
    <property type="project" value="UniProtKB-KW"/>
</dbReference>
<dbReference type="AlphaFoldDB" id="A0A437AIA3"/>
<dbReference type="GO" id="GO:0005737">
    <property type="term" value="C:cytoplasm"/>
    <property type="evidence" value="ECO:0007669"/>
    <property type="project" value="TreeGrafter"/>
</dbReference>
<dbReference type="OrthoDB" id="1933281at2759"/>
<evidence type="ECO:0000313" key="3">
    <source>
        <dbReference type="EMBL" id="RVD90786.1"/>
    </source>
</evidence>
<organism evidence="3 4">
    <name type="scientific">Tubulinosema ratisbonensis</name>
    <dbReference type="NCBI Taxonomy" id="291195"/>
    <lineage>
        <taxon>Eukaryota</taxon>
        <taxon>Fungi</taxon>
        <taxon>Fungi incertae sedis</taxon>
        <taxon>Microsporidia</taxon>
        <taxon>Tubulinosematoidea</taxon>
        <taxon>Tubulinosematidae</taxon>
        <taxon>Tubulinosema</taxon>
    </lineage>
</organism>
<accession>A0A437AIA3</accession>
<sequence length="322" mass="37982">MKDFFKKTYELIDELKNNQSDEKMKELEILWRSNIVSVKNPQINILLHNPKEKALLTQSLLHYFLEEDEKMATVYFSELQPSLSYKERTFLKNFIKNYKSIKEIKEEIKNNKFTKLDKFLKSNPFFKEKLDLEYETNKLKFYNLFKTDKKEAILFLRKEMNKFILHEMYREDLRNFLLTMLESNGLDLNDRVINILNRDSSLVYDMPIRSFLKELFLSGKKSLPILRDATNTFSDVELKSLLEKETLIRLPLTELYHSVFVCPVLKNACDAFNLPCLLECGHVISQNAITQITKTGNKASFKCPYCPALCSSDKSKLLFVRK</sequence>
<keyword evidence="1" id="KW-0479">Metal-binding</keyword>
<dbReference type="STRING" id="291195.A0A437AIA3"/>